<dbReference type="Gene3D" id="1.10.100.10">
    <property type="entry name" value="Insulin-like"/>
    <property type="match status" value="1"/>
</dbReference>
<evidence type="ECO:0000256" key="2">
    <source>
        <dbReference type="ARBA" id="ARBA00011207"/>
    </source>
</evidence>
<dbReference type="PRINTS" id="PR00276">
    <property type="entry name" value="INSULINFAMLY"/>
</dbReference>
<dbReference type="InterPro" id="IPR016179">
    <property type="entry name" value="Insulin-like"/>
</dbReference>
<dbReference type="STRING" id="37546.A0A1B0FJE5"/>
<dbReference type="GO" id="GO:0005179">
    <property type="term" value="F:hormone activity"/>
    <property type="evidence" value="ECO:0007669"/>
    <property type="project" value="InterPro"/>
</dbReference>
<comment type="subunit">
    <text evidence="2">Heterodimer of a B chain and an A chain linked by two disulfide bonds.</text>
</comment>
<proteinExistence type="inferred from homology"/>
<keyword evidence="4 7" id="KW-0732">Signal</keyword>
<feature type="chain" id="PRO_5008407624" description="Insulin-like domain-containing protein" evidence="7">
    <location>
        <begin position="28"/>
        <end position="192"/>
    </location>
</feature>
<dbReference type="EMBL" id="CCAG010003303">
    <property type="status" value="NOT_ANNOTATED_CDS"/>
    <property type="molecule type" value="Genomic_DNA"/>
</dbReference>
<evidence type="ECO:0000313" key="9">
    <source>
        <dbReference type="EnsemblMetazoa" id="GMOY003945-PA"/>
    </source>
</evidence>
<evidence type="ECO:0000256" key="1">
    <source>
        <dbReference type="ARBA" id="ARBA00009034"/>
    </source>
</evidence>
<organism evidence="9 10">
    <name type="scientific">Glossina morsitans morsitans</name>
    <name type="common">Savannah tsetse fly</name>
    <dbReference type="NCBI Taxonomy" id="37546"/>
    <lineage>
        <taxon>Eukaryota</taxon>
        <taxon>Metazoa</taxon>
        <taxon>Ecdysozoa</taxon>
        <taxon>Arthropoda</taxon>
        <taxon>Hexapoda</taxon>
        <taxon>Insecta</taxon>
        <taxon>Pterygota</taxon>
        <taxon>Neoptera</taxon>
        <taxon>Endopterygota</taxon>
        <taxon>Diptera</taxon>
        <taxon>Brachycera</taxon>
        <taxon>Muscomorpha</taxon>
        <taxon>Hippoboscoidea</taxon>
        <taxon>Glossinidae</taxon>
        <taxon>Glossina</taxon>
    </lineage>
</organism>
<sequence length="192" mass="21719">MKLNLNLCKFVCCGLLVLVLMTEHSMAGQRFCGKALQDVLDSLCLNGFNPMIRSVMHKKSVDLSDYTDNEIGDSLTAYPYDNSLFLDKLFGEDVGHMMTKTRRRRHGVYDECCRKPCNYTELASYCLVKNQTKNNFEHSCLGLLALNAKPGSIYALERNIEPAIGEVKPAFLKKMPETEIHQVRVCTDVLKT</sequence>
<reference evidence="9" key="1">
    <citation type="submission" date="2020-05" db="UniProtKB">
        <authorList>
            <consortium name="EnsemblMetazoa"/>
        </authorList>
    </citation>
    <scope>IDENTIFICATION</scope>
    <source>
        <strain evidence="9">Yale</strain>
    </source>
</reference>
<dbReference type="SMART" id="SM00078">
    <property type="entry name" value="IlGF"/>
    <property type="match status" value="1"/>
</dbReference>
<dbReference type="GO" id="GO:0005576">
    <property type="term" value="C:extracellular region"/>
    <property type="evidence" value="ECO:0007669"/>
    <property type="project" value="UniProtKB-SubCell"/>
</dbReference>
<comment type="similarity">
    <text evidence="1 6">Belongs to the insulin family.</text>
</comment>
<keyword evidence="10" id="KW-1185">Reference proteome</keyword>
<feature type="domain" description="Insulin-like" evidence="8">
    <location>
        <begin position="29"/>
        <end position="126"/>
    </location>
</feature>
<accession>A0A1B0FJE5</accession>
<name>A0A1B0FJE5_GLOMM</name>
<evidence type="ECO:0000313" key="10">
    <source>
        <dbReference type="Proteomes" id="UP000092444"/>
    </source>
</evidence>
<dbReference type="InterPro" id="IPR022353">
    <property type="entry name" value="Insulin_CS"/>
</dbReference>
<dbReference type="CDD" id="cd04366">
    <property type="entry name" value="IlGF_insulin_bombyxin_like"/>
    <property type="match status" value="1"/>
</dbReference>
<evidence type="ECO:0000259" key="8">
    <source>
        <dbReference type="SMART" id="SM00078"/>
    </source>
</evidence>
<evidence type="ECO:0000256" key="5">
    <source>
        <dbReference type="ARBA" id="ARBA00023157"/>
    </source>
</evidence>
<dbReference type="PhylomeDB" id="A0A1B0FJE5"/>
<dbReference type="Proteomes" id="UP000092444">
    <property type="component" value="Unassembled WGS sequence"/>
</dbReference>
<evidence type="ECO:0000256" key="6">
    <source>
        <dbReference type="RuleBase" id="RU000406"/>
    </source>
</evidence>
<dbReference type="PANTHER" id="PTHR13647">
    <property type="entry name" value="INSULIN-LIKE PEPTIDE 2-RELATED"/>
    <property type="match status" value="1"/>
</dbReference>
<dbReference type="PANTHER" id="PTHR13647:SF4">
    <property type="entry name" value="INSULIN-LIKE PEPTIDE 1-RELATED"/>
    <property type="match status" value="1"/>
</dbReference>
<comment type="subcellular location">
    <subcellularLocation>
        <location evidence="6">Secreted</location>
    </subcellularLocation>
</comment>
<evidence type="ECO:0000256" key="7">
    <source>
        <dbReference type="SAM" id="SignalP"/>
    </source>
</evidence>
<dbReference type="InterPro" id="IPR036438">
    <property type="entry name" value="Insulin-like_sf"/>
</dbReference>
<dbReference type="PROSITE" id="PS00262">
    <property type="entry name" value="INSULIN"/>
    <property type="match status" value="1"/>
</dbReference>
<keyword evidence="6" id="KW-0964">Secreted</keyword>
<protein>
    <recommendedName>
        <fullName evidence="8">Insulin-like domain-containing protein</fullName>
    </recommendedName>
</protein>
<evidence type="ECO:0000256" key="3">
    <source>
        <dbReference type="ARBA" id="ARBA00022685"/>
    </source>
</evidence>
<dbReference type="AlphaFoldDB" id="A0A1B0FJE5"/>
<feature type="signal peptide" evidence="7">
    <location>
        <begin position="1"/>
        <end position="27"/>
    </location>
</feature>
<dbReference type="SUPFAM" id="SSF56994">
    <property type="entry name" value="Insulin-like"/>
    <property type="match status" value="1"/>
</dbReference>
<keyword evidence="3" id="KW-0165">Cleavage on pair of basic residues</keyword>
<evidence type="ECO:0000256" key="4">
    <source>
        <dbReference type="ARBA" id="ARBA00022729"/>
    </source>
</evidence>
<dbReference type="Pfam" id="PF00049">
    <property type="entry name" value="Insulin"/>
    <property type="match status" value="1"/>
</dbReference>
<dbReference type="InterPro" id="IPR022352">
    <property type="entry name" value="Ins/IGF/rlx"/>
</dbReference>
<keyword evidence="5" id="KW-1015">Disulfide bond</keyword>
<dbReference type="VEuPathDB" id="VectorBase:GMOY003945"/>
<dbReference type="EnsemblMetazoa" id="GMOY003945-RA">
    <property type="protein sequence ID" value="GMOY003945-PA"/>
    <property type="gene ID" value="GMOY003945"/>
</dbReference>